<dbReference type="GO" id="GO:0005829">
    <property type="term" value="C:cytosol"/>
    <property type="evidence" value="ECO:0007669"/>
    <property type="project" value="TreeGrafter"/>
</dbReference>
<evidence type="ECO:0000256" key="2">
    <source>
        <dbReference type="ARBA" id="ARBA00013168"/>
    </source>
</evidence>
<dbReference type="Gene3D" id="3.30.980.10">
    <property type="entry name" value="Threonyl-trna Synthetase, Chain A, domain 2"/>
    <property type="match status" value="1"/>
</dbReference>
<evidence type="ECO:0000256" key="8">
    <source>
        <dbReference type="ARBA" id="ARBA00022917"/>
    </source>
</evidence>
<dbReference type="InterPro" id="IPR050058">
    <property type="entry name" value="Ala-tRNA_ligase"/>
</dbReference>
<name>A0A1F6DFA1_9BACT</name>
<dbReference type="GO" id="GO:0002161">
    <property type="term" value="F:aminoacyl-tRNA deacylase activity"/>
    <property type="evidence" value="ECO:0007669"/>
    <property type="project" value="TreeGrafter"/>
</dbReference>
<evidence type="ECO:0000256" key="3">
    <source>
        <dbReference type="ARBA" id="ARBA00022555"/>
    </source>
</evidence>
<evidence type="ECO:0000256" key="1">
    <source>
        <dbReference type="ARBA" id="ARBA00008226"/>
    </source>
</evidence>
<dbReference type="PANTHER" id="PTHR11777:SF9">
    <property type="entry name" value="ALANINE--TRNA LIGASE, CYTOPLASMIC"/>
    <property type="match status" value="1"/>
</dbReference>
<evidence type="ECO:0000256" key="7">
    <source>
        <dbReference type="ARBA" id="ARBA00022884"/>
    </source>
</evidence>
<dbReference type="InterPro" id="IPR012947">
    <property type="entry name" value="tRNA_SAD"/>
</dbReference>
<proteinExistence type="inferred from homology"/>
<dbReference type="SUPFAM" id="SSF101353">
    <property type="entry name" value="Putative anticodon-binding domain of alanyl-tRNA synthetase (AlaRS)"/>
    <property type="match status" value="1"/>
</dbReference>
<reference evidence="11 12" key="1">
    <citation type="journal article" date="2016" name="Nat. Commun.">
        <title>Thousands of microbial genomes shed light on interconnected biogeochemical processes in an aquifer system.</title>
        <authorList>
            <person name="Anantharaman K."/>
            <person name="Brown C.T."/>
            <person name="Hug L.A."/>
            <person name="Sharon I."/>
            <person name="Castelle C.J."/>
            <person name="Probst A.J."/>
            <person name="Thomas B.C."/>
            <person name="Singh A."/>
            <person name="Wilkins M.J."/>
            <person name="Karaoz U."/>
            <person name="Brodie E.L."/>
            <person name="Williams K.H."/>
            <person name="Hubbard S.S."/>
            <person name="Banfield J.F."/>
        </authorList>
    </citation>
    <scope>NUCLEOTIDE SEQUENCE [LARGE SCALE GENOMIC DNA]</scope>
</reference>
<dbReference type="InterPro" id="IPR018163">
    <property type="entry name" value="Thr/Ala-tRNA-synth_IIc_edit"/>
</dbReference>
<evidence type="ECO:0000256" key="4">
    <source>
        <dbReference type="ARBA" id="ARBA00022598"/>
    </source>
</evidence>
<evidence type="ECO:0000256" key="6">
    <source>
        <dbReference type="ARBA" id="ARBA00022840"/>
    </source>
</evidence>
<evidence type="ECO:0000256" key="5">
    <source>
        <dbReference type="ARBA" id="ARBA00022741"/>
    </source>
</evidence>
<dbReference type="GO" id="GO:0000049">
    <property type="term" value="F:tRNA binding"/>
    <property type="evidence" value="ECO:0007669"/>
    <property type="project" value="UniProtKB-KW"/>
</dbReference>
<dbReference type="EC" id="6.1.1.7" evidence="2"/>
<dbReference type="EMBL" id="MFLA01000015">
    <property type="protein sequence ID" value="OGG59997.1"/>
    <property type="molecule type" value="Genomic_DNA"/>
</dbReference>
<dbReference type="PROSITE" id="PS50860">
    <property type="entry name" value="AA_TRNA_LIGASE_II_ALA"/>
    <property type="match status" value="1"/>
</dbReference>
<protein>
    <recommendedName>
        <fullName evidence="2">alanine--tRNA ligase</fullName>
        <ecNumber evidence="2">6.1.1.7</ecNumber>
    </recommendedName>
</protein>
<comment type="similarity">
    <text evidence="1">Belongs to the class-II aminoacyl-tRNA synthetase family.</text>
</comment>
<keyword evidence="9" id="KW-0030">Aminoacyl-tRNA synthetase</keyword>
<dbReference type="GO" id="GO:0004813">
    <property type="term" value="F:alanine-tRNA ligase activity"/>
    <property type="evidence" value="ECO:0007669"/>
    <property type="project" value="UniProtKB-EC"/>
</dbReference>
<keyword evidence="5" id="KW-0547">Nucleotide-binding</keyword>
<evidence type="ECO:0000313" key="12">
    <source>
        <dbReference type="Proteomes" id="UP000176377"/>
    </source>
</evidence>
<dbReference type="FunFam" id="3.30.980.10:FF:000004">
    <property type="entry name" value="Alanine--tRNA ligase, cytoplasmic"/>
    <property type="match status" value="1"/>
</dbReference>
<dbReference type="InterPro" id="IPR018164">
    <property type="entry name" value="Ala-tRNA-synth_IIc_N"/>
</dbReference>
<keyword evidence="8" id="KW-0648">Protein biosynthesis</keyword>
<evidence type="ECO:0000313" key="11">
    <source>
        <dbReference type="EMBL" id="OGG59997.1"/>
    </source>
</evidence>
<dbReference type="Gene3D" id="3.30.930.10">
    <property type="entry name" value="Bira Bifunctional Protein, Domain 2"/>
    <property type="match status" value="1"/>
</dbReference>
<dbReference type="Proteomes" id="UP000176377">
    <property type="component" value="Unassembled WGS sequence"/>
</dbReference>
<evidence type="ECO:0000259" key="10">
    <source>
        <dbReference type="PROSITE" id="PS50860"/>
    </source>
</evidence>
<evidence type="ECO:0000256" key="9">
    <source>
        <dbReference type="ARBA" id="ARBA00023146"/>
    </source>
</evidence>
<keyword evidence="6" id="KW-0067">ATP-binding</keyword>
<comment type="caution">
    <text evidence="11">The sequence shown here is derived from an EMBL/GenBank/DDBJ whole genome shotgun (WGS) entry which is preliminary data.</text>
</comment>
<dbReference type="CDD" id="cd00673">
    <property type="entry name" value="AlaRS_core"/>
    <property type="match status" value="1"/>
</dbReference>
<dbReference type="SMART" id="SM00863">
    <property type="entry name" value="tRNA_SAD"/>
    <property type="match status" value="1"/>
</dbReference>
<dbReference type="GO" id="GO:0006419">
    <property type="term" value="P:alanyl-tRNA aminoacylation"/>
    <property type="evidence" value="ECO:0007669"/>
    <property type="project" value="InterPro"/>
</dbReference>
<dbReference type="Gene3D" id="3.30.54.20">
    <property type="match status" value="1"/>
</dbReference>
<dbReference type="InterPro" id="IPR018165">
    <property type="entry name" value="Ala-tRNA-synth_IIc_core"/>
</dbReference>
<dbReference type="Pfam" id="PF07973">
    <property type="entry name" value="tRNA_SAD"/>
    <property type="match status" value="1"/>
</dbReference>
<dbReference type="InterPro" id="IPR002318">
    <property type="entry name" value="Ala-tRNA-lgiase_IIc"/>
</dbReference>
<gene>
    <name evidence="11" type="ORF">A2765_00840</name>
</gene>
<dbReference type="GO" id="GO:0005524">
    <property type="term" value="F:ATP binding"/>
    <property type="evidence" value="ECO:0007669"/>
    <property type="project" value="UniProtKB-KW"/>
</dbReference>
<dbReference type="PRINTS" id="PR00980">
    <property type="entry name" value="TRNASYNTHALA"/>
</dbReference>
<dbReference type="InterPro" id="IPR018162">
    <property type="entry name" value="Ala-tRNA-ligase_IIc_anticod-bd"/>
</dbReference>
<accession>A0A1F6DFA1</accession>
<feature type="domain" description="Alanyl-transfer RNA synthetases family profile" evidence="10">
    <location>
        <begin position="2"/>
        <end position="645"/>
    </location>
</feature>
<sequence length="645" mass="72559">MKSLNEVRAAYLEFFKSRGHTVIPSASLVPQNDPTTLFTGSGMQPLVPYLLGKDHPEGKLLVNSQRAFRAEDIEEVGDNRHTTFFEMLGHWSLGDYWKKEELRYVFDFLTESGLDPQKLYVTVFSGDEKNGIPRDTEAAGIWQALFVSAGIDAPIIEIGSEADGSRLGMRGGRIFYYDATKNWWSRAGTPDNMPMGEPGGPDSEYFYDFGAEHDPKSGAECHPNCDCGRFMEIGNSVFMQYVKQEGSFSQLPKRNVDFGGGIERILAAINDEGDVFAADIFREPIELLEHFSGRSYRDDRYTRSFRIIVDHIRAATFMISDGVRPSNTEQGYVLRRLLRRASQHVMKLGLQDGQEEDSMLVRCATIYIEKYKNAYPELQSDEAYQSVRGAIWEEEKQFARTLAQGMKEFEKMSSDVGLTKSHMSGEEAFTLFTTYGFPFEMTEELANERGLSVDGFGFKELMKKHSDISRAGSEQKFKGGLADTSEATTRLHTTHHLLLKALQTVLGEHVKQRGSNITSERLRIDFSHGEKMTEDEKREVERIVNEQIQAALPVTRSTIAREEAEKLDAEREFGAKYPDMVSVYSVGPTGASEEDPRFDTAFSIEFCGGPHVTNTSEISKSGTFRIQKEEAVAAGVRRIKGVLEK</sequence>
<keyword evidence="4" id="KW-0436">Ligase</keyword>
<keyword evidence="7" id="KW-0694">RNA-binding</keyword>
<dbReference type="SUPFAM" id="SSF55186">
    <property type="entry name" value="ThrRS/AlaRS common domain"/>
    <property type="match status" value="1"/>
</dbReference>
<dbReference type="AlphaFoldDB" id="A0A1F6DFA1"/>
<dbReference type="InterPro" id="IPR045864">
    <property type="entry name" value="aa-tRNA-synth_II/BPL/LPL"/>
</dbReference>
<dbReference type="Pfam" id="PF01411">
    <property type="entry name" value="tRNA-synt_2c"/>
    <property type="match status" value="1"/>
</dbReference>
<dbReference type="SUPFAM" id="SSF55681">
    <property type="entry name" value="Class II aaRS and biotin synthetases"/>
    <property type="match status" value="1"/>
</dbReference>
<organism evidence="11 12">
    <name type="scientific">Candidatus Kaiserbacteria bacterium RIFCSPHIGHO2_01_FULL_56_24</name>
    <dbReference type="NCBI Taxonomy" id="1798487"/>
    <lineage>
        <taxon>Bacteria</taxon>
        <taxon>Candidatus Kaiseribacteriota</taxon>
    </lineage>
</organism>
<keyword evidence="3" id="KW-0820">tRNA-binding</keyword>
<dbReference type="PANTHER" id="PTHR11777">
    <property type="entry name" value="ALANYL-TRNA SYNTHETASE"/>
    <property type="match status" value="1"/>
</dbReference>